<evidence type="ECO:0000256" key="1">
    <source>
        <dbReference type="SAM" id="Coils"/>
    </source>
</evidence>
<dbReference type="PANTHER" id="PTHR38926:SF72">
    <property type="entry name" value="IM:7136021-RELATED"/>
    <property type="match status" value="1"/>
</dbReference>
<feature type="coiled-coil region" evidence="1">
    <location>
        <begin position="38"/>
        <end position="65"/>
    </location>
</feature>
<gene>
    <name evidence="2" type="ORF">D9613_006240</name>
</gene>
<evidence type="ECO:0008006" key="4">
    <source>
        <dbReference type="Google" id="ProtNLM"/>
    </source>
</evidence>
<reference evidence="2 3" key="1">
    <citation type="submission" date="2019-12" db="EMBL/GenBank/DDBJ databases">
        <authorList>
            <person name="Floudas D."/>
            <person name="Bentzer J."/>
            <person name="Ahren D."/>
            <person name="Johansson T."/>
            <person name="Persson P."/>
            <person name="Tunlid A."/>
        </authorList>
    </citation>
    <scope>NUCLEOTIDE SEQUENCE [LARGE SCALE GENOMIC DNA]</scope>
    <source>
        <strain evidence="2 3">CBS 102.39</strain>
    </source>
</reference>
<dbReference type="PANTHER" id="PTHR38926">
    <property type="entry name" value="F-BOX DOMAIN CONTAINING PROTEIN, EXPRESSED"/>
    <property type="match status" value="1"/>
</dbReference>
<organism evidence="2 3">
    <name type="scientific">Agrocybe pediades</name>
    <dbReference type="NCBI Taxonomy" id="84607"/>
    <lineage>
        <taxon>Eukaryota</taxon>
        <taxon>Fungi</taxon>
        <taxon>Dikarya</taxon>
        <taxon>Basidiomycota</taxon>
        <taxon>Agaricomycotina</taxon>
        <taxon>Agaricomycetes</taxon>
        <taxon>Agaricomycetidae</taxon>
        <taxon>Agaricales</taxon>
        <taxon>Agaricineae</taxon>
        <taxon>Strophariaceae</taxon>
        <taxon>Agrocybe</taxon>
    </lineage>
</organism>
<evidence type="ECO:0000313" key="3">
    <source>
        <dbReference type="Proteomes" id="UP000521872"/>
    </source>
</evidence>
<dbReference type="InterPro" id="IPR032675">
    <property type="entry name" value="LRR_dom_sf"/>
</dbReference>
<keyword evidence="1" id="KW-0175">Coiled coil</keyword>
<accession>A0A8H4QVV0</accession>
<comment type="caution">
    <text evidence="2">The sequence shown here is derived from an EMBL/GenBank/DDBJ whole genome shotgun (WGS) entry which is preliminary data.</text>
</comment>
<proteinExistence type="predicted"/>
<dbReference type="Gene3D" id="3.80.10.10">
    <property type="entry name" value="Ribonuclease Inhibitor"/>
    <property type="match status" value="1"/>
</dbReference>
<dbReference type="AlphaFoldDB" id="A0A8H4QVV0"/>
<dbReference type="EMBL" id="JAACJL010000030">
    <property type="protein sequence ID" value="KAF4617814.1"/>
    <property type="molecule type" value="Genomic_DNA"/>
</dbReference>
<dbReference type="Proteomes" id="UP000521872">
    <property type="component" value="Unassembled WGS sequence"/>
</dbReference>
<protein>
    <recommendedName>
        <fullName evidence="4">F-box domain-containing protein</fullName>
    </recommendedName>
</protein>
<evidence type="ECO:0000313" key="2">
    <source>
        <dbReference type="EMBL" id="KAF4617814.1"/>
    </source>
</evidence>
<keyword evidence="3" id="KW-1185">Reference proteome</keyword>
<dbReference type="SUPFAM" id="SSF52058">
    <property type="entry name" value="L domain-like"/>
    <property type="match status" value="1"/>
</dbReference>
<name>A0A8H4QVV0_9AGAR</name>
<sequence>MDPALESRIQKLLLNNEPPLGDIVADLDKFTKVERDALASIRDQIAKLDHELATLQLERERLEDYLRPFNTILSPARRLPFDILALIFWHCLPDNAPPSMIFSEAPLLFTHVCRMWKEIALSSPRLWTSAYIRWTSTQGKDGDSSDQSLTRTEATNAMMQQCDLLEAWLDRSGPCLPLYLDVEYEYIGNDNFIPQDCTITRRTISILASRLPRWAVVRMRIPFEIYEEFDRLLKPYGSPLMLQALDIRLFDYGQGRASRNQQGIESGRLLVEAPRLRRLSTHWAVWDTLTLSLSSHLTYLDCFFYPFDHQAALELLSRLPLLIECRLTLSSNWDAVEPNMATFLPNLKSLKIIDNGIILCHIKIAFYNCLSMPNLESLSDKRLFSAHPPSMDEIAVTGHPLFFAIHKNKLNLKSLAFAHYGVQGSAIEQVFKNLPSLTRLQLGAVDFYGVPGAYIQHPVNHYEYFDLCALIIDVDDHDRYSQNSRTTATSRALPLLPNLTQFVARGIQHISDDTLSQFILSRLDPVANAKRGIATLKLVEVEFARFMEQDIGPVIMQRAKDVGVEDFQLRLEYLPIPEGTVRCVSPFD</sequence>